<keyword evidence="4" id="KW-1185">Reference proteome</keyword>
<dbReference type="RefSeq" id="WP_202746944.1">
    <property type="nucleotide sequence ID" value="NZ_JAESWC010000001.1"/>
</dbReference>
<dbReference type="EMBL" id="JAESWC010000001">
    <property type="protein sequence ID" value="MBL4934300.1"/>
    <property type="molecule type" value="Genomic_DNA"/>
</dbReference>
<dbReference type="Pfam" id="PF01168">
    <property type="entry name" value="Ala_racemase_N"/>
    <property type="match status" value="1"/>
</dbReference>
<evidence type="ECO:0000259" key="2">
    <source>
        <dbReference type="Pfam" id="PF21279"/>
    </source>
</evidence>
<feature type="domain" description="YhfX-like C-terminal" evidence="2">
    <location>
        <begin position="279"/>
        <end position="374"/>
    </location>
</feature>
<sequence>MFLDVTMRRNPNLMKAAFELHQEGKISPDTYVLDLDAIIINAKKIKSEADNYGVKLYFMTKQFGRNPYVANELMKLGYDGAVAVDFREAEALGEAGVKLGHVGHLVQIPSNRIEGILMKRPEVITVYSYEKARDISKAARRLGINQKLMLRVLDYNDILYPAQYGGFYLEILEQEAGRIMELPNIGIHGITSFPCFLYDEESRQIKETRNINTVLKAKDILEKKLSIKLGQVNLPSATCVSSIKEIAKFGGTHGEPGHGLLGTTPFHAAKDEEEIPAVVYVSEVSHNLDNHGYIYGGGHYRRSHMKEALIGSSFEASNKFTLSEMDSQSIDYYLTFNGNSKIGSTAVLAFRTQIFVTRSEVAVIKGVKAGKPELIGIYSSLGKSIRRDAKWAGL</sequence>
<name>A0ABS1T4Q4_9CLOT</name>
<reference evidence="3 4" key="1">
    <citation type="submission" date="2021-01" db="EMBL/GenBank/DDBJ databases">
        <title>Genome public.</title>
        <authorList>
            <person name="Liu C."/>
            <person name="Sun Q."/>
        </authorList>
    </citation>
    <scope>NUCLEOTIDE SEQUENCE [LARGE SCALE GENOMIC DNA]</scope>
    <source>
        <strain evidence="3 4">YIM B02515</strain>
    </source>
</reference>
<dbReference type="InterPro" id="IPR048449">
    <property type="entry name" value="YhfX-like_C"/>
</dbReference>
<proteinExistence type="predicted"/>
<protein>
    <submittedName>
        <fullName evidence="3">YhfX family PLP-dependent enzyme</fullName>
    </submittedName>
</protein>
<dbReference type="SUPFAM" id="SSF51419">
    <property type="entry name" value="PLP-binding barrel"/>
    <property type="match status" value="1"/>
</dbReference>
<evidence type="ECO:0000313" key="3">
    <source>
        <dbReference type="EMBL" id="MBL4934300.1"/>
    </source>
</evidence>
<dbReference type="CDD" id="cd06811">
    <property type="entry name" value="PLPDE_III_yhfX_like"/>
    <property type="match status" value="1"/>
</dbReference>
<dbReference type="InterPro" id="IPR001608">
    <property type="entry name" value="Ala_racemase_N"/>
</dbReference>
<evidence type="ECO:0000259" key="1">
    <source>
        <dbReference type="Pfam" id="PF01168"/>
    </source>
</evidence>
<gene>
    <name evidence="3" type="ORF">JK636_00855</name>
</gene>
<comment type="caution">
    <text evidence="3">The sequence shown here is derived from an EMBL/GenBank/DDBJ whole genome shotgun (WGS) entry which is preliminary data.</text>
</comment>
<feature type="domain" description="Alanine racemase N-terminal" evidence="1">
    <location>
        <begin position="34"/>
        <end position="265"/>
    </location>
</feature>
<organism evidence="3 4">
    <name type="scientific">Clostridium rhizosphaerae</name>
    <dbReference type="NCBI Taxonomy" id="2803861"/>
    <lineage>
        <taxon>Bacteria</taxon>
        <taxon>Bacillati</taxon>
        <taxon>Bacillota</taxon>
        <taxon>Clostridia</taxon>
        <taxon>Eubacteriales</taxon>
        <taxon>Clostridiaceae</taxon>
        <taxon>Clostridium</taxon>
    </lineage>
</organism>
<evidence type="ECO:0000313" key="4">
    <source>
        <dbReference type="Proteomes" id="UP000632377"/>
    </source>
</evidence>
<dbReference type="InterPro" id="IPR029066">
    <property type="entry name" value="PLP-binding_barrel"/>
</dbReference>
<accession>A0ABS1T4Q4</accession>
<dbReference type="Gene3D" id="2.40.37.30">
    <property type="match status" value="2"/>
</dbReference>
<dbReference type="Pfam" id="PF21279">
    <property type="entry name" value="YhfX-like_C"/>
    <property type="match status" value="1"/>
</dbReference>
<dbReference type="Proteomes" id="UP000632377">
    <property type="component" value="Unassembled WGS sequence"/>
</dbReference>